<evidence type="ECO:0000259" key="8">
    <source>
        <dbReference type="PROSITE" id="PS51352"/>
    </source>
</evidence>
<dbReference type="NCBIfam" id="NF008229">
    <property type="entry name" value="PRK10996.1"/>
    <property type="match status" value="1"/>
</dbReference>
<dbReference type="PANTHER" id="PTHR45663:SF11">
    <property type="entry name" value="GEO12009P1"/>
    <property type="match status" value="1"/>
</dbReference>
<dbReference type="AlphaFoldDB" id="A0A942E6T2"/>
<comment type="caution">
    <text evidence="9">The sequence shown here is derived from an EMBL/GenBank/DDBJ whole genome shotgun (WGS) entry which is preliminary data.</text>
</comment>
<evidence type="ECO:0000256" key="1">
    <source>
        <dbReference type="ARBA" id="ARBA00008987"/>
    </source>
</evidence>
<dbReference type="InterPro" id="IPR017937">
    <property type="entry name" value="Thioredoxin_CS"/>
</dbReference>
<evidence type="ECO:0000256" key="6">
    <source>
        <dbReference type="ARBA" id="ARBA00023284"/>
    </source>
</evidence>
<keyword evidence="10" id="KW-1185">Reference proteome</keyword>
<sequence length="146" mass="15587">MSQSSHVVCTACGAINRVSTDKNAAAGKCGKCATALFDGTPADMSASKLERQIAKTDIPVLVDVWAPWCGPCRVMSPQFAEAARKAEPGMRFLKLNSDEAPELSTRLAIRGIPTMLLFENGKEVARVSGAMSSSDILKWAEGARTR</sequence>
<keyword evidence="2" id="KW-0813">Transport</keyword>
<dbReference type="PANTHER" id="PTHR45663">
    <property type="entry name" value="GEO12009P1"/>
    <property type="match status" value="1"/>
</dbReference>
<dbReference type="Pfam" id="PF21352">
    <property type="entry name" value="Zn_ribbon_Thio2"/>
    <property type="match status" value="1"/>
</dbReference>
<gene>
    <name evidence="9" type="primary">trxC</name>
    <name evidence="9" type="ORF">KD146_07690</name>
</gene>
<dbReference type="PROSITE" id="PS00194">
    <property type="entry name" value="THIOREDOXIN_1"/>
    <property type="match status" value="1"/>
</dbReference>
<organism evidence="9 10">
    <name type="scientific">Devosia litorisediminis</name>
    <dbReference type="NCBI Taxonomy" id="2829817"/>
    <lineage>
        <taxon>Bacteria</taxon>
        <taxon>Pseudomonadati</taxon>
        <taxon>Pseudomonadota</taxon>
        <taxon>Alphaproteobacteria</taxon>
        <taxon>Hyphomicrobiales</taxon>
        <taxon>Devosiaceae</taxon>
        <taxon>Devosia</taxon>
    </lineage>
</organism>
<proteinExistence type="inferred from homology"/>
<evidence type="ECO:0000256" key="5">
    <source>
        <dbReference type="ARBA" id="ARBA00023157"/>
    </source>
</evidence>
<protein>
    <recommendedName>
        <fullName evidence="7">Thioredoxin</fullName>
    </recommendedName>
</protein>
<evidence type="ECO:0000313" key="10">
    <source>
        <dbReference type="Proteomes" id="UP000678281"/>
    </source>
</evidence>
<dbReference type="InterPro" id="IPR013766">
    <property type="entry name" value="Thioredoxin_domain"/>
</dbReference>
<dbReference type="Pfam" id="PF00085">
    <property type="entry name" value="Thioredoxin"/>
    <property type="match status" value="1"/>
</dbReference>
<evidence type="ECO:0000313" key="9">
    <source>
        <dbReference type="EMBL" id="MBS3848576.1"/>
    </source>
</evidence>
<keyword evidence="4" id="KW-0249">Electron transport</keyword>
<dbReference type="InterPro" id="IPR036249">
    <property type="entry name" value="Thioredoxin-like_sf"/>
</dbReference>
<dbReference type="GO" id="GO:0046872">
    <property type="term" value="F:metal ion binding"/>
    <property type="evidence" value="ECO:0007669"/>
    <property type="project" value="UniProtKB-KW"/>
</dbReference>
<dbReference type="GO" id="GO:0045454">
    <property type="term" value="P:cell redox homeostasis"/>
    <property type="evidence" value="ECO:0007669"/>
    <property type="project" value="TreeGrafter"/>
</dbReference>
<evidence type="ECO:0000256" key="4">
    <source>
        <dbReference type="ARBA" id="ARBA00022982"/>
    </source>
</evidence>
<evidence type="ECO:0000256" key="2">
    <source>
        <dbReference type="ARBA" id="ARBA00022448"/>
    </source>
</evidence>
<dbReference type="Gene3D" id="2.30.30.380">
    <property type="entry name" value="Zn-finger domain of Sec23/24"/>
    <property type="match status" value="1"/>
</dbReference>
<keyword evidence="5" id="KW-1015">Disulfide bond</keyword>
<dbReference type="InterPro" id="IPR005746">
    <property type="entry name" value="Thioredoxin"/>
</dbReference>
<dbReference type="NCBIfam" id="TIGR01068">
    <property type="entry name" value="thioredoxin"/>
    <property type="match status" value="1"/>
</dbReference>
<reference evidence="9" key="1">
    <citation type="submission" date="2021-04" db="EMBL/GenBank/DDBJ databases">
        <title>Devosia litorisediminis sp. nov., isolated from a sand dune.</title>
        <authorList>
            <person name="Park S."/>
            <person name="Yoon J.-H."/>
        </authorList>
    </citation>
    <scope>NUCLEOTIDE SEQUENCE</scope>
    <source>
        <strain evidence="9">BSSL-BM10</strain>
    </source>
</reference>
<keyword evidence="3" id="KW-0479">Metal-binding</keyword>
<dbReference type="PRINTS" id="PR00421">
    <property type="entry name" value="THIOREDOXIN"/>
</dbReference>
<evidence type="ECO:0000256" key="3">
    <source>
        <dbReference type="ARBA" id="ARBA00022723"/>
    </source>
</evidence>
<dbReference type="PROSITE" id="PS51352">
    <property type="entry name" value="THIOREDOXIN_2"/>
    <property type="match status" value="1"/>
</dbReference>
<dbReference type="CDD" id="cd02947">
    <property type="entry name" value="TRX_family"/>
    <property type="match status" value="1"/>
</dbReference>
<dbReference type="Proteomes" id="UP000678281">
    <property type="component" value="Unassembled WGS sequence"/>
</dbReference>
<accession>A0A942E6T2</accession>
<evidence type="ECO:0000256" key="7">
    <source>
        <dbReference type="NCBIfam" id="TIGR01068"/>
    </source>
</evidence>
<dbReference type="Gene3D" id="3.40.30.10">
    <property type="entry name" value="Glutaredoxin"/>
    <property type="match status" value="1"/>
</dbReference>
<feature type="domain" description="Thioredoxin" evidence="8">
    <location>
        <begin position="35"/>
        <end position="145"/>
    </location>
</feature>
<dbReference type="GO" id="GO:0015035">
    <property type="term" value="F:protein-disulfide reductase activity"/>
    <property type="evidence" value="ECO:0007669"/>
    <property type="project" value="UniProtKB-UniRule"/>
</dbReference>
<dbReference type="InterPro" id="IPR049299">
    <property type="entry name" value="Thio2_N"/>
</dbReference>
<dbReference type="EMBL" id="JAGXTP010000001">
    <property type="protein sequence ID" value="MBS3848576.1"/>
    <property type="molecule type" value="Genomic_DNA"/>
</dbReference>
<dbReference type="SUPFAM" id="SSF52833">
    <property type="entry name" value="Thioredoxin-like"/>
    <property type="match status" value="1"/>
</dbReference>
<keyword evidence="6" id="KW-0676">Redox-active center</keyword>
<dbReference type="GO" id="GO:0005829">
    <property type="term" value="C:cytosol"/>
    <property type="evidence" value="ECO:0007669"/>
    <property type="project" value="TreeGrafter"/>
</dbReference>
<dbReference type="RefSeq" id="WP_212658111.1">
    <property type="nucleotide sequence ID" value="NZ_JAGXTP010000001.1"/>
</dbReference>
<comment type="similarity">
    <text evidence="1">Belongs to the thioredoxin family.</text>
</comment>
<name>A0A942E6T2_9HYPH</name>